<feature type="domain" description="Phospholipid/glycerol acyltransferase" evidence="2">
    <location>
        <begin position="41"/>
        <end position="149"/>
    </location>
</feature>
<evidence type="ECO:0000313" key="3">
    <source>
        <dbReference type="EMBL" id="MEC0231615.1"/>
    </source>
</evidence>
<dbReference type="InterPro" id="IPR042099">
    <property type="entry name" value="ANL_N_sf"/>
</dbReference>
<dbReference type="InterPro" id="IPR020845">
    <property type="entry name" value="AMP-binding_CS"/>
</dbReference>
<gene>
    <name evidence="3" type="ORF">P4I72_31380</name>
</gene>
<dbReference type="InterPro" id="IPR045851">
    <property type="entry name" value="AMP-bd_C_sf"/>
</dbReference>
<proteinExistence type="inferred from homology"/>
<dbReference type="InterPro" id="IPR002123">
    <property type="entry name" value="Plipid/glycerol_acylTrfase"/>
</dbReference>
<dbReference type="EMBL" id="JARLKY010000098">
    <property type="protein sequence ID" value="MEC0231615.1"/>
    <property type="molecule type" value="Genomic_DNA"/>
</dbReference>
<comment type="caution">
    <text evidence="3">The sequence shown here is derived from an EMBL/GenBank/DDBJ whole genome shotgun (WGS) entry which is preliminary data.</text>
</comment>
<dbReference type="SMART" id="SM00563">
    <property type="entry name" value="PlsC"/>
    <property type="match status" value="1"/>
</dbReference>
<dbReference type="CDD" id="cd07989">
    <property type="entry name" value="LPLAT_AGPAT-like"/>
    <property type="match status" value="1"/>
</dbReference>
<comment type="similarity">
    <text evidence="1">Belongs to the ATP-dependent AMP-binding enzyme family.</text>
</comment>
<sequence>MIKWLVVTLLKLMLPLLRPALLMSFRVKLQGLEQLDMTEKTVLIPNHVSLLDAVLLALVLPKEVAFVVNTKIAKRFAWLLLFRVHIAVDPLNPYSVRTMLKTVQNGTPLVVFPEGRITTTGGMMKVYGGIGYIALRSQARMLPIAINGLEHSKLSYLRGKLKQRWFPAVSISCDKAFQVPMREQFSRRIQKEQATETIRAHMQNHLLASRLKPELNLFNELLVAAKKHGTSSIICEDIVGDTALSYRKLLISTYTMAGRLKPLLREQKYVAVLLPNAAANVVTLFALFRLGLAPAMLNYSAGKQAMLDGCETVSAKTIITSRAFIEKANLSDFIVSASEAFTIIYLEDVKQSISFSDKLTGIFDYVSKAQGPVDADHNEVVLFTSGSESKPKGVVLTHRNIMANIQQAKAVIAFNASDIVLGAMPMFHSFGLTAGTMLPILSGMKVVLYPNPLHYKVIPELVYDRNITILFGTSTFLSAYARTAHPYDFAHSLKYVIAGAEKLKDEVRQIWADKFGIRLLEGYGTTETAPVISLNTPMNAKKGTVGRLLPGMQYRLEKVDGIELGGNLLVKGPNVMKGYLIHGHGFVPCPEWYSCGDVVQMDDQGYITIQARVQSFAKIGGEKVSLPMVEELVTASLPSPAICAAISVPDLRKGERIVIYHNSAGAQLQHIKEAMKQQGHPAIMMPSELRYVEKLPLLGSGKVDYVTIKRTALQEDLEPQGREAL</sequence>
<dbReference type="PROSITE" id="PS00455">
    <property type="entry name" value="AMP_BINDING"/>
    <property type="match status" value="1"/>
</dbReference>
<dbReference type="PANTHER" id="PTHR43201">
    <property type="entry name" value="ACYL-COA SYNTHETASE"/>
    <property type="match status" value="1"/>
</dbReference>
<dbReference type="InterPro" id="IPR000873">
    <property type="entry name" value="AMP-dep_synth/lig_dom"/>
</dbReference>
<dbReference type="RefSeq" id="WP_326075624.1">
    <property type="nucleotide sequence ID" value="NZ_JARLKY010000098.1"/>
</dbReference>
<dbReference type="SUPFAM" id="SSF69593">
    <property type="entry name" value="Glycerol-3-phosphate (1)-acyltransferase"/>
    <property type="match status" value="1"/>
</dbReference>
<organism evidence="3 4">
    <name type="scientific">Paenibacillus alba</name>
    <dbReference type="NCBI Taxonomy" id="1197127"/>
    <lineage>
        <taxon>Bacteria</taxon>
        <taxon>Bacillati</taxon>
        <taxon>Bacillota</taxon>
        <taxon>Bacilli</taxon>
        <taxon>Bacillales</taxon>
        <taxon>Paenibacillaceae</taxon>
        <taxon>Paenibacillus</taxon>
    </lineage>
</organism>
<evidence type="ECO:0000313" key="4">
    <source>
        <dbReference type="Proteomes" id="UP001338137"/>
    </source>
</evidence>
<dbReference type="SUPFAM" id="SSF56801">
    <property type="entry name" value="Acetyl-CoA synthetase-like"/>
    <property type="match status" value="1"/>
</dbReference>
<dbReference type="Proteomes" id="UP001338137">
    <property type="component" value="Unassembled WGS sequence"/>
</dbReference>
<reference evidence="3 4" key="1">
    <citation type="submission" date="2023-03" db="EMBL/GenBank/DDBJ databases">
        <title>Bacillus Genome Sequencing.</title>
        <authorList>
            <person name="Dunlap C."/>
        </authorList>
    </citation>
    <scope>NUCLEOTIDE SEQUENCE [LARGE SCALE GENOMIC DNA]</scope>
    <source>
        <strain evidence="3 4">BD-533</strain>
    </source>
</reference>
<dbReference type="Gene3D" id="3.30.300.30">
    <property type="match status" value="1"/>
</dbReference>
<accession>A0ABU6GCC2</accession>
<keyword evidence="4" id="KW-1185">Reference proteome</keyword>
<name>A0ABU6GCC2_9BACL</name>
<dbReference type="PANTHER" id="PTHR43201:SF8">
    <property type="entry name" value="ACYL-COA SYNTHETASE FAMILY MEMBER 3"/>
    <property type="match status" value="1"/>
</dbReference>
<evidence type="ECO:0000256" key="1">
    <source>
        <dbReference type="ARBA" id="ARBA00006432"/>
    </source>
</evidence>
<dbReference type="Gene3D" id="3.40.50.12780">
    <property type="entry name" value="N-terminal domain of ligase-like"/>
    <property type="match status" value="1"/>
</dbReference>
<protein>
    <submittedName>
        <fullName evidence="3">AMP-binding protein</fullName>
    </submittedName>
</protein>
<dbReference type="Pfam" id="PF00501">
    <property type="entry name" value="AMP-binding"/>
    <property type="match status" value="1"/>
</dbReference>
<dbReference type="Pfam" id="PF01553">
    <property type="entry name" value="Acyltransferase"/>
    <property type="match status" value="1"/>
</dbReference>
<evidence type="ECO:0000259" key="2">
    <source>
        <dbReference type="SMART" id="SM00563"/>
    </source>
</evidence>